<dbReference type="InterPro" id="IPR050595">
    <property type="entry name" value="Bact_response_regulator"/>
</dbReference>
<dbReference type="PANTHER" id="PTHR44591">
    <property type="entry name" value="STRESS RESPONSE REGULATOR PROTEIN 1"/>
    <property type="match status" value="1"/>
</dbReference>
<dbReference type="GO" id="GO:0000160">
    <property type="term" value="P:phosphorelay signal transduction system"/>
    <property type="evidence" value="ECO:0007669"/>
    <property type="project" value="InterPro"/>
</dbReference>
<evidence type="ECO:0000313" key="4">
    <source>
        <dbReference type="EMBL" id="OGD23557.1"/>
    </source>
</evidence>
<dbReference type="Pfam" id="PF00072">
    <property type="entry name" value="Response_reg"/>
    <property type="match status" value="1"/>
</dbReference>
<sequence length="136" mass="15182">MPQKRSPSIKTSSARVLIVEDDEPTRDALMLKLASMDIRAAAAKDGEEAIQQIHQQPWDVIVVDILLPKQNGFTVLEEVRREPHCARATVFVFTNLSGAEHKGRALELGAHAFFEKTKMSLHDIAQKIAQALDKKQ</sequence>
<proteinExistence type="predicted"/>
<evidence type="ECO:0000256" key="1">
    <source>
        <dbReference type="ARBA" id="ARBA00022553"/>
    </source>
</evidence>
<dbReference type="Proteomes" id="UP000176639">
    <property type="component" value="Unassembled WGS sequence"/>
</dbReference>
<accession>A0A1F5AZ90</accession>
<dbReference type="AlphaFoldDB" id="A0A1F5AZ90"/>
<evidence type="ECO:0000259" key="3">
    <source>
        <dbReference type="PROSITE" id="PS50110"/>
    </source>
</evidence>
<dbReference type="PANTHER" id="PTHR44591:SF3">
    <property type="entry name" value="RESPONSE REGULATORY DOMAIN-CONTAINING PROTEIN"/>
    <property type="match status" value="1"/>
</dbReference>
<reference evidence="4 5" key="1">
    <citation type="journal article" date="2016" name="Nat. Commun.">
        <title>Thousands of microbial genomes shed light on interconnected biogeochemical processes in an aquifer system.</title>
        <authorList>
            <person name="Anantharaman K."/>
            <person name="Brown C.T."/>
            <person name="Hug L.A."/>
            <person name="Sharon I."/>
            <person name="Castelle C.J."/>
            <person name="Probst A.J."/>
            <person name="Thomas B.C."/>
            <person name="Singh A."/>
            <person name="Wilkins M.J."/>
            <person name="Karaoz U."/>
            <person name="Brodie E.L."/>
            <person name="Williams K.H."/>
            <person name="Hubbard S.S."/>
            <person name="Banfield J.F."/>
        </authorList>
    </citation>
    <scope>NUCLEOTIDE SEQUENCE [LARGE SCALE GENOMIC DNA]</scope>
</reference>
<feature type="modified residue" description="4-aspartylphosphate" evidence="2">
    <location>
        <position position="64"/>
    </location>
</feature>
<dbReference type="InterPro" id="IPR011006">
    <property type="entry name" value="CheY-like_superfamily"/>
</dbReference>
<dbReference type="Gene3D" id="3.40.50.2300">
    <property type="match status" value="1"/>
</dbReference>
<dbReference type="SMART" id="SM00448">
    <property type="entry name" value="REC"/>
    <property type="match status" value="1"/>
</dbReference>
<comment type="caution">
    <text evidence="4">The sequence shown here is derived from an EMBL/GenBank/DDBJ whole genome shotgun (WGS) entry which is preliminary data.</text>
</comment>
<dbReference type="InterPro" id="IPR001789">
    <property type="entry name" value="Sig_transdc_resp-reg_receiver"/>
</dbReference>
<organism evidence="4 5">
    <name type="scientific">Candidatus Azambacteria bacterium RBG_16_47_10</name>
    <dbReference type="NCBI Taxonomy" id="1797292"/>
    <lineage>
        <taxon>Bacteria</taxon>
        <taxon>Candidatus Azamiibacteriota</taxon>
    </lineage>
</organism>
<dbReference type="EMBL" id="MEYI01000036">
    <property type="protein sequence ID" value="OGD23557.1"/>
    <property type="molecule type" value="Genomic_DNA"/>
</dbReference>
<gene>
    <name evidence="4" type="ORF">A2Z10_00705</name>
</gene>
<dbReference type="PROSITE" id="PS50110">
    <property type="entry name" value="RESPONSE_REGULATORY"/>
    <property type="match status" value="1"/>
</dbReference>
<feature type="domain" description="Response regulatory" evidence="3">
    <location>
        <begin position="15"/>
        <end position="131"/>
    </location>
</feature>
<evidence type="ECO:0000313" key="5">
    <source>
        <dbReference type="Proteomes" id="UP000176639"/>
    </source>
</evidence>
<evidence type="ECO:0000256" key="2">
    <source>
        <dbReference type="PROSITE-ProRule" id="PRU00169"/>
    </source>
</evidence>
<keyword evidence="1 2" id="KW-0597">Phosphoprotein</keyword>
<dbReference type="SUPFAM" id="SSF52172">
    <property type="entry name" value="CheY-like"/>
    <property type="match status" value="1"/>
</dbReference>
<name>A0A1F5AZ90_9BACT</name>
<protein>
    <recommendedName>
        <fullName evidence="3">Response regulatory domain-containing protein</fullName>
    </recommendedName>
</protein>